<dbReference type="Gene3D" id="3.40.50.1820">
    <property type="entry name" value="alpha/beta hydrolase"/>
    <property type="match status" value="2"/>
</dbReference>
<dbReference type="KEGG" id="mcoo:MCOO_29950"/>
<proteinExistence type="predicted"/>
<accession>A0A7I7KY30</accession>
<dbReference type="Proteomes" id="UP000465866">
    <property type="component" value="Chromosome"/>
</dbReference>
<gene>
    <name evidence="1" type="ORF">MCOO_29950</name>
</gene>
<reference evidence="1 2" key="1">
    <citation type="journal article" date="2019" name="Emerg. Microbes Infect.">
        <title>Comprehensive subspecies identification of 175 nontuberculous mycobacteria species based on 7547 genomic profiles.</title>
        <authorList>
            <person name="Matsumoto Y."/>
            <person name="Kinjo T."/>
            <person name="Motooka D."/>
            <person name="Nabeya D."/>
            <person name="Jung N."/>
            <person name="Uechi K."/>
            <person name="Horii T."/>
            <person name="Iida T."/>
            <person name="Fujita J."/>
            <person name="Nakamura S."/>
        </authorList>
    </citation>
    <scope>NUCLEOTIDE SEQUENCE [LARGE SCALE GENOMIC DNA]</scope>
    <source>
        <strain evidence="1 2">JCM 12404</strain>
    </source>
</reference>
<evidence type="ECO:0000313" key="2">
    <source>
        <dbReference type="Proteomes" id="UP000465866"/>
    </source>
</evidence>
<dbReference type="EMBL" id="AP022569">
    <property type="protein sequence ID" value="BBX46980.1"/>
    <property type="molecule type" value="Genomic_DNA"/>
</dbReference>
<evidence type="ECO:0008006" key="3">
    <source>
        <dbReference type="Google" id="ProtNLM"/>
    </source>
</evidence>
<dbReference type="RefSeq" id="WP_163777110.1">
    <property type="nucleotide sequence ID" value="NZ_AP022569.1"/>
</dbReference>
<keyword evidence="2" id="KW-1185">Reference proteome</keyword>
<name>A0A7I7KY30_9MYCO</name>
<sequence>MDSARLHRILADGLARRGFAVLHFDYLGLGDSAYAQDRDDAVANWVASVGHALDYLTLVGAQSTTAIGIRAGCLIVDEYLNRSHTVNRVVLLDPPGTGRRYLREHTALFRLSVGEDAVTAGEVSIMGGRLTDHAAGEFAALQLSANPVSTHGVDNVLLVGRPAETDRRVTALASSEGVDSIVSEGLPDCARPRDMLLPIPYAAVDSIVEWIDRHVSNGTHRAVPQYLDTVTMPADGPDGVDVIERIERIGPNGLFAIRTLPRRRSAAPARTVLFFVTAKDFHVGPAREWVELSRRIAASGAQAMRWDPAGMGLSGRIHRDPYRFVFTKADITDAIAVARHACHDVAELELVGICSGSWYAAQVVRNVGARSAILVNLVAWSWRITPNWLSQWDIRRKALRANAPRDTGGSHLGSWTARLRAPLAPARGATKSFMHNHLPRSVLHVLSWIGLVYLPESVLTTLVRRGTDLTLIAAPEDTEHFLARGGQGALDRLQETPQPPRRIAIPTGDHGAHHPMILAAIRNAVLPAMDAATAEDREILWCPDEISAREVRAG</sequence>
<dbReference type="AlphaFoldDB" id="A0A7I7KY30"/>
<evidence type="ECO:0000313" key="1">
    <source>
        <dbReference type="EMBL" id="BBX46980.1"/>
    </source>
</evidence>
<dbReference type="InterPro" id="IPR029058">
    <property type="entry name" value="AB_hydrolase_fold"/>
</dbReference>
<protein>
    <recommendedName>
        <fullName evidence="3">Alpha/beta hydrolase</fullName>
    </recommendedName>
</protein>
<dbReference type="SUPFAM" id="SSF53474">
    <property type="entry name" value="alpha/beta-Hydrolases"/>
    <property type="match status" value="2"/>
</dbReference>
<organism evidence="1 2">
    <name type="scientific">Mycobacterium cookii</name>
    <dbReference type="NCBI Taxonomy" id="1775"/>
    <lineage>
        <taxon>Bacteria</taxon>
        <taxon>Bacillati</taxon>
        <taxon>Actinomycetota</taxon>
        <taxon>Actinomycetes</taxon>
        <taxon>Mycobacteriales</taxon>
        <taxon>Mycobacteriaceae</taxon>
        <taxon>Mycobacterium</taxon>
    </lineage>
</organism>